<organism evidence="1 2">
    <name type="scientific">Finegoldia magna</name>
    <name type="common">Peptostreptococcus magnus</name>
    <dbReference type="NCBI Taxonomy" id="1260"/>
    <lineage>
        <taxon>Bacteria</taxon>
        <taxon>Bacillati</taxon>
        <taxon>Bacillota</taxon>
        <taxon>Tissierellia</taxon>
        <taxon>Tissierellales</taxon>
        <taxon>Peptoniphilaceae</taxon>
        <taxon>Finegoldia</taxon>
    </lineage>
</organism>
<dbReference type="Proteomes" id="UP000502899">
    <property type="component" value="Chromosome"/>
</dbReference>
<name>A0A7D4KPG0_FINMA</name>
<gene>
    <name evidence="1" type="ORF">FOC70_04915</name>
</gene>
<protein>
    <submittedName>
        <fullName evidence="1">Uncharacterized protein</fullName>
    </submittedName>
</protein>
<sequence>MLQKYNNKLVKITDIDNQMFSGRCLYENREDFEEEFDGLSVKTDSGWIKLLENEIKSIEILN</sequence>
<evidence type="ECO:0000313" key="2">
    <source>
        <dbReference type="Proteomes" id="UP000502899"/>
    </source>
</evidence>
<evidence type="ECO:0000313" key="1">
    <source>
        <dbReference type="EMBL" id="QKH79723.1"/>
    </source>
</evidence>
<dbReference type="EMBL" id="CP054000">
    <property type="protein sequence ID" value="QKH79723.1"/>
    <property type="molecule type" value="Genomic_DNA"/>
</dbReference>
<accession>A0A7D4KPG0</accession>
<dbReference type="RefSeq" id="WP_002841519.1">
    <property type="nucleotide sequence ID" value="NZ_CP054000.1"/>
</dbReference>
<dbReference type="AlphaFoldDB" id="A0A7D4KPG0"/>
<proteinExistence type="predicted"/>
<reference evidence="1 2" key="1">
    <citation type="submission" date="2020-05" db="EMBL/GenBank/DDBJ databases">
        <title>FDA dAtabase for Regulatory Grade micrObial Sequences (FDA-ARGOS): Supporting development and validation of Infectious Disease Dx tests.</title>
        <authorList>
            <person name="Pederson C."/>
            <person name="Tallon L."/>
            <person name="Sadzewicz L."/>
            <person name="Zhao X."/>
            <person name="Vavikolanu K."/>
            <person name="Mehta A."/>
            <person name="Aluvathingal J."/>
            <person name="Nadendla S."/>
            <person name="Myers T."/>
            <person name="Yan Y."/>
            <person name="Sichtig H."/>
        </authorList>
    </citation>
    <scope>NUCLEOTIDE SEQUENCE [LARGE SCALE GENOMIC DNA]</scope>
    <source>
        <strain evidence="1 2">FDAARGOS_764</strain>
    </source>
</reference>